<dbReference type="AlphaFoldDB" id="A0A3N4H699"/>
<dbReference type="InterPro" id="IPR008332">
    <property type="entry name" value="MethylG_MeTrfase_N"/>
</dbReference>
<evidence type="ECO:0000256" key="6">
    <source>
        <dbReference type="ARBA" id="ARBA00022763"/>
    </source>
</evidence>
<organism evidence="12 13">
    <name type="scientific">Aerococcus agrisoli</name>
    <dbReference type="NCBI Taxonomy" id="2487350"/>
    <lineage>
        <taxon>Bacteria</taxon>
        <taxon>Bacillati</taxon>
        <taxon>Bacillota</taxon>
        <taxon>Bacilli</taxon>
        <taxon>Lactobacillales</taxon>
        <taxon>Aerococcaceae</taxon>
        <taxon>Aerococcus</taxon>
    </lineage>
</organism>
<evidence type="ECO:0000256" key="5">
    <source>
        <dbReference type="ARBA" id="ARBA00022679"/>
    </source>
</evidence>
<dbReference type="PANTHER" id="PTHR10815:SF5">
    <property type="entry name" value="METHYLATED-DNA--PROTEIN-CYSTEINE METHYLTRANSFERASE"/>
    <property type="match status" value="1"/>
</dbReference>
<dbReference type="RefSeq" id="WP_123779775.1">
    <property type="nucleotide sequence ID" value="NZ_RKMG01000010.1"/>
</dbReference>
<evidence type="ECO:0000256" key="7">
    <source>
        <dbReference type="ARBA" id="ARBA00023204"/>
    </source>
</evidence>
<dbReference type="GO" id="GO:0003908">
    <property type="term" value="F:methylated-DNA-[protein]-cysteine S-methyltransferase activity"/>
    <property type="evidence" value="ECO:0007669"/>
    <property type="project" value="UniProtKB-UniRule"/>
</dbReference>
<dbReference type="Pfam" id="PF01035">
    <property type="entry name" value="DNA_binding_1"/>
    <property type="match status" value="1"/>
</dbReference>
<dbReference type="InterPro" id="IPR014048">
    <property type="entry name" value="MethylDNA_cys_MeTrfase_DNA-bd"/>
</dbReference>
<accession>A0A3N4H699</accession>
<dbReference type="NCBIfam" id="TIGR00589">
    <property type="entry name" value="ogt"/>
    <property type="match status" value="1"/>
</dbReference>
<comment type="catalytic activity">
    <reaction evidence="1 9">
        <text>a 4-O-methyl-thymidine in DNA + L-cysteinyl-[protein] = a thymidine in DNA + S-methyl-L-cysteinyl-[protein]</text>
        <dbReference type="Rhea" id="RHEA:53428"/>
        <dbReference type="Rhea" id="RHEA-COMP:10131"/>
        <dbReference type="Rhea" id="RHEA-COMP:10132"/>
        <dbReference type="Rhea" id="RHEA-COMP:13555"/>
        <dbReference type="Rhea" id="RHEA-COMP:13556"/>
        <dbReference type="ChEBI" id="CHEBI:29950"/>
        <dbReference type="ChEBI" id="CHEBI:82612"/>
        <dbReference type="ChEBI" id="CHEBI:137386"/>
        <dbReference type="ChEBI" id="CHEBI:137387"/>
        <dbReference type="EC" id="2.1.1.63"/>
    </reaction>
</comment>
<evidence type="ECO:0000313" key="12">
    <source>
        <dbReference type="EMBL" id="RPA60694.1"/>
    </source>
</evidence>
<evidence type="ECO:0000259" key="10">
    <source>
        <dbReference type="Pfam" id="PF01035"/>
    </source>
</evidence>
<evidence type="ECO:0000256" key="2">
    <source>
        <dbReference type="ARBA" id="ARBA00008711"/>
    </source>
</evidence>
<dbReference type="EC" id="2.1.1.63" evidence="9"/>
<keyword evidence="4 9" id="KW-0489">Methyltransferase</keyword>
<dbReference type="SUPFAM" id="SSF53155">
    <property type="entry name" value="Methylated DNA-protein cysteine methyltransferase domain"/>
    <property type="match status" value="1"/>
</dbReference>
<evidence type="ECO:0000259" key="11">
    <source>
        <dbReference type="Pfam" id="PF02870"/>
    </source>
</evidence>
<dbReference type="EMBL" id="RKMG01000010">
    <property type="protein sequence ID" value="RPA60694.1"/>
    <property type="molecule type" value="Genomic_DNA"/>
</dbReference>
<keyword evidence="7 9" id="KW-0234">DNA repair</keyword>
<dbReference type="HAMAP" id="MF_00772">
    <property type="entry name" value="OGT"/>
    <property type="match status" value="1"/>
</dbReference>
<dbReference type="FunFam" id="1.10.10.10:FF:000214">
    <property type="entry name" value="Methylated-DNA--protein-cysteine methyltransferase"/>
    <property type="match status" value="1"/>
</dbReference>
<dbReference type="PROSITE" id="PS00374">
    <property type="entry name" value="MGMT"/>
    <property type="match status" value="1"/>
</dbReference>
<comment type="similarity">
    <text evidence="2 9">Belongs to the MGMT family.</text>
</comment>
<evidence type="ECO:0000256" key="4">
    <source>
        <dbReference type="ARBA" id="ARBA00022603"/>
    </source>
</evidence>
<keyword evidence="13" id="KW-1185">Reference proteome</keyword>
<keyword evidence="3 9" id="KW-0963">Cytoplasm</keyword>
<evidence type="ECO:0000313" key="13">
    <source>
        <dbReference type="Proteomes" id="UP000273977"/>
    </source>
</evidence>
<comment type="function">
    <text evidence="9">Involved in the cellular defense against the biological effects of O6-methylguanine (O6-MeG) and O4-methylthymine (O4-MeT) in DNA. Repairs the methylated nucleobase in DNA by stoichiometrically transferring the methyl group to a cysteine residue in the enzyme. This is a suicide reaction: the enzyme is irreversibly inactivated.</text>
</comment>
<dbReference type="Gene3D" id="1.10.10.10">
    <property type="entry name" value="Winged helix-like DNA-binding domain superfamily/Winged helix DNA-binding domain"/>
    <property type="match status" value="1"/>
</dbReference>
<dbReference type="GO" id="GO:0006307">
    <property type="term" value="P:DNA alkylation repair"/>
    <property type="evidence" value="ECO:0007669"/>
    <property type="project" value="UniProtKB-UniRule"/>
</dbReference>
<reference evidence="12 13" key="1">
    <citation type="submission" date="2018-11" db="EMBL/GenBank/DDBJ databases">
        <title>Aerococcus sp. SJQ22, whole genome shotgun sequence.</title>
        <authorList>
            <person name="Sun L."/>
            <person name="Gao X."/>
            <person name="Chen W."/>
            <person name="Huang K."/>
        </authorList>
    </citation>
    <scope>NUCLEOTIDE SEQUENCE [LARGE SCALE GENOMIC DNA]</scope>
    <source>
        <strain evidence="12 13">SJQ22</strain>
    </source>
</reference>
<evidence type="ECO:0000256" key="8">
    <source>
        <dbReference type="ARBA" id="ARBA00049348"/>
    </source>
</evidence>
<dbReference type="CDD" id="cd06445">
    <property type="entry name" value="ATase"/>
    <property type="match status" value="1"/>
</dbReference>
<dbReference type="Proteomes" id="UP000273977">
    <property type="component" value="Unassembled WGS sequence"/>
</dbReference>
<dbReference type="InterPro" id="IPR023546">
    <property type="entry name" value="MGMT"/>
</dbReference>
<feature type="domain" description="Methylated-DNA-[protein]-cysteine S-methyltransferase DNA binding" evidence="10">
    <location>
        <begin position="84"/>
        <end position="169"/>
    </location>
</feature>
<keyword evidence="6 9" id="KW-0227">DNA damage</keyword>
<gene>
    <name evidence="12" type="ORF">EF384_04410</name>
</gene>
<proteinExistence type="inferred from homology"/>
<dbReference type="Pfam" id="PF02870">
    <property type="entry name" value="Methyltransf_1N"/>
    <property type="match status" value="1"/>
</dbReference>
<dbReference type="InterPro" id="IPR036217">
    <property type="entry name" value="MethylDNA_cys_MeTrfase_DNAb"/>
</dbReference>
<evidence type="ECO:0000256" key="9">
    <source>
        <dbReference type="HAMAP-Rule" id="MF_00772"/>
    </source>
</evidence>
<dbReference type="GO" id="GO:0032259">
    <property type="term" value="P:methylation"/>
    <property type="evidence" value="ECO:0007669"/>
    <property type="project" value="UniProtKB-KW"/>
</dbReference>
<comment type="caution">
    <text evidence="12">The sequence shown here is derived from an EMBL/GenBank/DDBJ whole genome shotgun (WGS) entry which is preliminary data.</text>
</comment>
<protein>
    <recommendedName>
        <fullName evidence="9">Methylated-DNA--protein-cysteine methyltransferase</fullName>
        <ecNumber evidence="9">2.1.1.63</ecNumber>
    </recommendedName>
    <alternativeName>
        <fullName evidence="9">6-O-methylguanine-DNA methyltransferase</fullName>
        <shortName evidence="9">MGMT</shortName>
    </alternativeName>
    <alternativeName>
        <fullName evidence="9">O-6-methylguanine-DNA-alkyltransferase</fullName>
    </alternativeName>
</protein>
<dbReference type="GO" id="GO:0005737">
    <property type="term" value="C:cytoplasm"/>
    <property type="evidence" value="ECO:0007669"/>
    <property type="project" value="UniProtKB-SubCell"/>
</dbReference>
<evidence type="ECO:0000256" key="1">
    <source>
        <dbReference type="ARBA" id="ARBA00001286"/>
    </source>
</evidence>
<evidence type="ECO:0000256" key="3">
    <source>
        <dbReference type="ARBA" id="ARBA00022490"/>
    </source>
</evidence>
<dbReference type="OrthoDB" id="9802228at2"/>
<feature type="active site" description="Nucleophile; methyl group acceptor" evidence="9">
    <location>
        <position position="140"/>
    </location>
</feature>
<dbReference type="SUPFAM" id="SSF46767">
    <property type="entry name" value="Methylated DNA-protein cysteine methyltransferase, C-terminal domain"/>
    <property type="match status" value="1"/>
</dbReference>
<keyword evidence="5 9" id="KW-0808">Transferase</keyword>
<dbReference type="Gene3D" id="3.30.160.70">
    <property type="entry name" value="Methylated DNA-protein cysteine methyltransferase domain"/>
    <property type="match status" value="1"/>
</dbReference>
<sequence length="173" mass="18939">MLYKTNYQSPIGPIIILANDSGLLGAWYENQEHFAGTFDLDRVEAIENPSDQPILKQATDWFDAYFDGQNPSVKNLPLMPQGTAFQQEVWAELTKVAYGETISYQELADRVAARQTKGRGSARAVGGAVGRNPISIMIPCHRVIASNGDLTGYAGGIDKKITLLKLEGIEPKI</sequence>
<comment type="subcellular location">
    <subcellularLocation>
        <location evidence="9">Cytoplasm</location>
    </subcellularLocation>
</comment>
<dbReference type="InterPro" id="IPR036631">
    <property type="entry name" value="MGMT_N_sf"/>
</dbReference>
<comment type="catalytic activity">
    <reaction evidence="8 9">
        <text>a 6-O-methyl-2'-deoxyguanosine in DNA + L-cysteinyl-[protein] = S-methyl-L-cysteinyl-[protein] + a 2'-deoxyguanosine in DNA</text>
        <dbReference type="Rhea" id="RHEA:24000"/>
        <dbReference type="Rhea" id="RHEA-COMP:10131"/>
        <dbReference type="Rhea" id="RHEA-COMP:10132"/>
        <dbReference type="Rhea" id="RHEA-COMP:11367"/>
        <dbReference type="Rhea" id="RHEA-COMP:11368"/>
        <dbReference type="ChEBI" id="CHEBI:29950"/>
        <dbReference type="ChEBI" id="CHEBI:82612"/>
        <dbReference type="ChEBI" id="CHEBI:85445"/>
        <dbReference type="ChEBI" id="CHEBI:85448"/>
        <dbReference type="EC" id="2.1.1.63"/>
    </reaction>
</comment>
<name>A0A3N4H699_9LACT</name>
<dbReference type="InterPro" id="IPR001497">
    <property type="entry name" value="MethylDNA_cys_MeTrfase_AS"/>
</dbReference>
<dbReference type="PANTHER" id="PTHR10815">
    <property type="entry name" value="METHYLATED-DNA--PROTEIN-CYSTEINE METHYLTRANSFERASE"/>
    <property type="match status" value="1"/>
</dbReference>
<comment type="miscellaneous">
    <text evidence="9">This enzyme catalyzes only one turnover and therefore is not strictly catalytic. According to one definition, an enzyme is a biocatalyst that acts repeatedly and over many reaction cycles.</text>
</comment>
<dbReference type="InterPro" id="IPR036388">
    <property type="entry name" value="WH-like_DNA-bd_sf"/>
</dbReference>
<feature type="domain" description="Methylguanine DNA methyltransferase ribonuclease-like" evidence="11">
    <location>
        <begin position="2"/>
        <end position="78"/>
    </location>
</feature>